<evidence type="ECO:0000313" key="2">
    <source>
        <dbReference type="EMBL" id="CAL4803702.1"/>
    </source>
</evidence>
<organism evidence="1">
    <name type="scientific">Cladocopium goreaui</name>
    <dbReference type="NCBI Taxonomy" id="2562237"/>
    <lineage>
        <taxon>Eukaryota</taxon>
        <taxon>Sar</taxon>
        <taxon>Alveolata</taxon>
        <taxon>Dinophyceae</taxon>
        <taxon>Suessiales</taxon>
        <taxon>Symbiodiniaceae</taxon>
        <taxon>Cladocopium</taxon>
    </lineage>
</organism>
<dbReference type="EMBL" id="CAMXCT010006581">
    <property type="protein sequence ID" value="CAI4016390.1"/>
    <property type="molecule type" value="Genomic_DNA"/>
</dbReference>
<reference evidence="1" key="1">
    <citation type="submission" date="2022-10" db="EMBL/GenBank/DDBJ databases">
        <authorList>
            <person name="Chen Y."/>
            <person name="Dougan E. K."/>
            <person name="Chan C."/>
            <person name="Rhodes N."/>
            <person name="Thang M."/>
        </authorList>
    </citation>
    <scope>NUCLEOTIDE SEQUENCE</scope>
</reference>
<proteinExistence type="predicted"/>
<dbReference type="Proteomes" id="UP001152797">
    <property type="component" value="Unassembled WGS sequence"/>
</dbReference>
<keyword evidence="3" id="KW-1185">Reference proteome</keyword>
<protein>
    <submittedName>
        <fullName evidence="1">Uncharacterized protein</fullName>
    </submittedName>
</protein>
<comment type="caution">
    <text evidence="1">The sequence shown here is derived from an EMBL/GenBank/DDBJ whole genome shotgun (WGS) entry which is preliminary data.</text>
</comment>
<dbReference type="AlphaFoldDB" id="A0A9P1GJM8"/>
<dbReference type="SUPFAM" id="SSF53335">
    <property type="entry name" value="S-adenosyl-L-methionine-dependent methyltransferases"/>
    <property type="match status" value="1"/>
</dbReference>
<dbReference type="EMBL" id="CAMXCT030006581">
    <property type="protein sequence ID" value="CAL4803702.1"/>
    <property type="molecule type" value="Genomic_DNA"/>
</dbReference>
<reference evidence="2 3" key="2">
    <citation type="submission" date="2024-05" db="EMBL/GenBank/DDBJ databases">
        <authorList>
            <person name="Chen Y."/>
            <person name="Shah S."/>
            <person name="Dougan E. K."/>
            <person name="Thang M."/>
            <person name="Chan C."/>
        </authorList>
    </citation>
    <scope>NUCLEOTIDE SEQUENCE [LARGE SCALE GENOMIC DNA]</scope>
</reference>
<dbReference type="EMBL" id="CAMXCT020006581">
    <property type="protein sequence ID" value="CAL1169765.1"/>
    <property type="molecule type" value="Genomic_DNA"/>
</dbReference>
<dbReference type="InterPro" id="IPR029063">
    <property type="entry name" value="SAM-dependent_MTases_sf"/>
</dbReference>
<name>A0A9P1GJM8_9DINO</name>
<sequence>MSRALLEKSINESGRASFHVSIPTVAMWEKDSKCQNVIGDALDWCQAVASHNVSGPCLFSDILDLLPHGTLDPLWPYSKKLEAVKESGIATQAHCIRHGQVCSVNKMAVFDVSGLPCPDMSVCGLRKKRAGPTAGVYLAHGKYVSRNRIPLLLIECTEDLDMGMVSDTHPDYHFHQLFSEPSDFLYNGCARWRTWVIGTHNELTTCLIDPFALLEKVKAVLNESQEPSIIKDYLVASQPEILMEAQDLAQKRGIPFRPGRLDLEYLLLTREYQAMCQLNCRFREQYGKSPSEEEGLVYYLGDNPSFSASWSARSQKIPTFRVGAKSALYWLPKQKRWLTCKEKLVSMGWPCLPEIGRSLGTPLFGATDPKRASDLLGNGMHFQSSGIFQLIALSCFGPFK</sequence>
<evidence type="ECO:0000313" key="1">
    <source>
        <dbReference type="EMBL" id="CAI4016390.1"/>
    </source>
</evidence>
<dbReference type="OrthoDB" id="439988at2759"/>
<gene>
    <name evidence="1" type="ORF">C1SCF055_LOCUS41137</name>
</gene>
<accession>A0A9P1GJM8</accession>
<evidence type="ECO:0000313" key="3">
    <source>
        <dbReference type="Proteomes" id="UP001152797"/>
    </source>
</evidence>